<name>X5MM34_9HYPH</name>
<dbReference type="OrthoDB" id="8450215at2"/>
<keyword evidence="1" id="KW-0175">Coiled coil</keyword>
<dbReference type="HOGENOM" id="CLU_170379_1_0_5"/>
<keyword evidence="3" id="KW-1185">Reference proteome</keyword>
<feature type="coiled-coil region" evidence="1">
    <location>
        <begin position="32"/>
        <end position="66"/>
    </location>
</feature>
<dbReference type="AlphaFoldDB" id="X5MM34"/>
<dbReference type="InterPro" id="IPR025310">
    <property type="entry name" value="DUF4164"/>
</dbReference>
<accession>X5MM34</accession>
<dbReference type="STRING" id="1458461.BN1012_Phect702"/>
<gene>
    <name evidence="2" type="ORF">BN1012_Phect702</name>
</gene>
<reference evidence="2 3" key="1">
    <citation type="journal article" date="2014" name="Front. Genet.">
        <title>Genome and metabolic network of "Candidatus Phaeomarinobacter ectocarpi" Ec32, a new candidate genus of Alphaproteobacteria frequently associated with brown algae.</title>
        <authorList>
            <person name="Dittami S.M."/>
            <person name="Barbeyron T."/>
            <person name="Boyen C."/>
            <person name="Cambefort J."/>
            <person name="Collet G."/>
            <person name="Delage L."/>
            <person name="Gobet A."/>
            <person name="Groisillier A."/>
            <person name="Leblanc C."/>
            <person name="Michel G."/>
            <person name="Scornet D."/>
            <person name="Siegel A."/>
            <person name="Tapia J.E."/>
            <person name="Tonon T."/>
        </authorList>
    </citation>
    <scope>NUCLEOTIDE SEQUENCE [LARGE SCALE GENOMIC DNA]</scope>
    <source>
        <strain evidence="2 3">Ec32</strain>
    </source>
</reference>
<evidence type="ECO:0008006" key="4">
    <source>
        <dbReference type="Google" id="ProtNLM"/>
    </source>
</evidence>
<sequence>MSKLDAAMERFSSALDQLEAGINRRGIKAQSASDAERELVALREDRSRLANELDQMKAKARQLDETTGEVSGRLDEAIAGIRAVLEP</sequence>
<evidence type="ECO:0000313" key="3">
    <source>
        <dbReference type="Proteomes" id="UP000032160"/>
    </source>
</evidence>
<organism evidence="2 3">
    <name type="scientific">Candidatus Phaeomarinibacter ectocarpi</name>
    <dbReference type="NCBI Taxonomy" id="1458461"/>
    <lineage>
        <taxon>Bacteria</taxon>
        <taxon>Pseudomonadati</taxon>
        <taxon>Pseudomonadota</taxon>
        <taxon>Alphaproteobacteria</taxon>
        <taxon>Hyphomicrobiales</taxon>
        <taxon>Parvibaculaceae</taxon>
        <taxon>Candidatus Phaeomarinibacter</taxon>
    </lineage>
</organism>
<dbReference type="RefSeq" id="WP_043949736.1">
    <property type="nucleotide sequence ID" value="NZ_HG966617.1"/>
</dbReference>
<evidence type="ECO:0000313" key="2">
    <source>
        <dbReference type="EMBL" id="CDO58916.1"/>
    </source>
</evidence>
<dbReference type="KEGG" id="pect:BN1012_Phect702"/>
<evidence type="ECO:0000256" key="1">
    <source>
        <dbReference type="SAM" id="Coils"/>
    </source>
</evidence>
<proteinExistence type="predicted"/>
<dbReference type="EMBL" id="HG966617">
    <property type="protein sequence ID" value="CDO58916.1"/>
    <property type="molecule type" value="Genomic_DNA"/>
</dbReference>
<protein>
    <recommendedName>
        <fullName evidence="4">DUF4164 family protein</fullName>
    </recommendedName>
</protein>
<dbReference type="Proteomes" id="UP000032160">
    <property type="component" value="Chromosome I"/>
</dbReference>
<dbReference type="Pfam" id="PF13747">
    <property type="entry name" value="DUF4164"/>
    <property type="match status" value="1"/>
</dbReference>